<evidence type="ECO:0000313" key="4">
    <source>
        <dbReference type="EMBL" id="TYB42551.1"/>
    </source>
</evidence>
<keyword evidence="5" id="KW-1185">Reference proteome</keyword>
<proteinExistence type="predicted"/>
<comment type="caution">
    <text evidence="4">The sequence shown here is derived from an EMBL/GenBank/DDBJ whole genome shotgun (WGS) entry which is preliminary data.</text>
</comment>
<dbReference type="AlphaFoldDB" id="A0A5D0NE99"/>
<name>A0A5D0NE99_9ACTN</name>
<dbReference type="InterPro" id="IPR027273">
    <property type="entry name" value="Neocarzinostatin-like"/>
</dbReference>
<dbReference type="STRING" id="1220554.GCA_001552135_01947"/>
<evidence type="ECO:0000256" key="2">
    <source>
        <dbReference type="SAM" id="Phobius"/>
    </source>
</evidence>
<dbReference type="EMBL" id="VSFG01000008">
    <property type="protein sequence ID" value="TYB42551.1"/>
    <property type="molecule type" value="Genomic_DNA"/>
</dbReference>
<accession>A0A5D0NE99</accession>
<evidence type="ECO:0000313" key="5">
    <source>
        <dbReference type="Proteomes" id="UP000323380"/>
    </source>
</evidence>
<reference evidence="4 5" key="1">
    <citation type="submission" date="2019-08" db="EMBL/GenBank/DDBJ databases">
        <title>Actinomadura sp. nov. CYP1-5 isolated from mountain soil.</title>
        <authorList>
            <person name="Songsumanus A."/>
            <person name="Kuncharoen N."/>
            <person name="Kudo T."/>
            <person name="Yuki M."/>
            <person name="Igarashi Y."/>
            <person name="Tanasupawat S."/>
        </authorList>
    </citation>
    <scope>NUCLEOTIDE SEQUENCE [LARGE SCALE GENOMIC DNA]</scope>
    <source>
        <strain evidence="4 5">JCM 14158</strain>
    </source>
</reference>
<feature type="region of interest" description="Disordered" evidence="1">
    <location>
        <begin position="77"/>
        <end position="96"/>
    </location>
</feature>
<evidence type="ECO:0008006" key="6">
    <source>
        <dbReference type="Google" id="ProtNLM"/>
    </source>
</evidence>
<sequence length="205" mass="19726">MAALAGSAAACLAFAASPAHADAGTARGPSGQTLTVSRADGLPAEGATVRVKGSGFDARKGVYIALCKDNGPGRAPTPCGGGADTSGKAGASQWVSSNPPPYGKGLAVPYGTGGTFEVTIRIGAALSGSVDCAKARCAVVSRSDHTRSADRSQDVRVPVSFDGGDGGFPVWAWAAAGAGAAAVAGGGGALLAARRRRGGSAGAAA</sequence>
<dbReference type="Gene3D" id="2.60.40.230">
    <property type="entry name" value="Neocarzinostatin-like"/>
    <property type="match status" value="1"/>
</dbReference>
<feature type="signal peptide" evidence="3">
    <location>
        <begin position="1"/>
        <end position="21"/>
    </location>
</feature>
<gene>
    <name evidence="4" type="ORF">FXF69_31215</name>
</gene>
<keyword evidence="3" id="KW-0732">Signal</keyword>
<feature type="chain" id="PRO_5022725613" description="LPXTG cell wall anchor domain-containing protein" evidence="3">
    <location>
        <begin position="22"/>
        <end position="205"/>
    </location>
</feature>
<keyword evidence="2" id="KW-1133">Transmembrane helix</keyword>
<keyword evidence="2" id="KW-0812">Transmembrane</keyword>
<feature type="transmembrane region" description="Helical" evidence="2">
    <location>
        <begin position="170"/>
        <end position="193"/>
    </location>
</feature>
<protein>
    <recommendedName>
        <fullName evidence="6">LPXTG cell wall anchor domain-containing protein</fullName>
    </recommendedName>
</protein>
<evidence type="ECO:0000256" key="3">
    <source>
        <dbReference type="SAM" id="SignalP"/>
    </source>
</evidence>
<dbReference type="SUPFAM" id="SSF49319">
    <property type="entry name" value="Actinoxanthin-like"/>
    <property type="match status" value="1"/>
</dbReference>
<dbReference type="Proteomes" id="UP000323380">
    <property type="component" value="Unassembled WGS sequence"/>
</dbReference>
<keyword evidence="2" id="KW-0472">Membrane</keyword>
<evidence type="ECO:0000256" key="1">
    <source>
        <dbReference type="SAM" id="MobiDB-lite"/>
    </source>
</evidence>
<organism evidence="4 5">
    <name type="scientific">Actinomadura chibensis</name>
    <dbReference type="NCBI Taxonomy" id="392828"/>
    <lineage>
        <taxon>Bacteria</taxon>
        <taxon>Bacillati</taxon>
        <taxon>Actinomycetota</taxon>
        <taxon>Actinomycetes</taxon>
        <taxon>Streptosporangiales</taxon>
        <taxon>Thermomonosporaceae</taxon>
        <taxon>Actinomadura</taxon>
    </lineage>
</organism>